<evidence type="ECO:0000256" key="1">
    <source>
        <dbReference type="SAM" id="SignalP"/>
    </source>
</evidence>
<evidence type="ECO:0000313" key="2">
    <source>
        <dbReference type="EMBL" id="CAF4908752.1"/>
    </source>
</evidence>
<protein>
    <submittedName>
        <fullName evidence="2">Uncharacterized protein</fullName>
    </submittedName>
</protein>
<accession>A0A821VJY7</accession>
<keyword evidence="1" id="KW-0732">Signal</keyword>
<keyword evidence="3" id="KW-1185">Reference proteome</keyword>
<sequence length="136" mass="14627">MLRLLCLCAFIVLSHGYAVPAVHTVAVPVSVPYVSHGYGGHGYAGHGYGQGHAFGHGLPHHGHHIWKRSPYYVPTHGSLAPHIAPVAVSHQARIDVHSSPVVAVPVIKQIVEPFVPLHKPIGHYGGVYGHPHLGYY</sequence>
<reference evidence="2" key="1">
    <citation type="submission" date="2021-02" db="EMBL/GenBank/DDBJ databases">
        <authorList>
            <person name="Steward A R."/>
        </authorList>
    </citation>
    <scope>NUCLEOTIDE SEQUENCE</scope>
</reference>
<feature type="signal peptide" evidence="1">
    <location>
        <begin position="1"/>
        <end position="16"/>
    </location>
</feature>
<dbReference type="AlphaFoldDB" id="A0A821VJY7"/>
<evidence type="ECO:0000313" key="3">
    <source>
        <dbReference type="Proteomes" id="UP000663880"/>
    </source>
</evidence>
<proteinExistence type="predicted"/>
<dbReference type="OrthoDB" id="7477819at2759"/>
<dbReference type="EMBL" id="CAJOBZ010000043">
    <property type="protein sequence ID" value="CAF4908752.1"/>
    <property type="molecule type" value="Genomic_DNA"/>
</dbReference>
<organism evidence="2 3">
    <name type="scientific">Pieris macdunnoughi</name>
    <dbReference type="NCBI Taxonomy" id="345717"/>
    <lineage>
        <taxon>Eukaryota</taxon>
        <taxon>Metazoa</taxon>
        <taxon>Ecdysozoa</taxon>
        <taxon>Arthropoda</taxon>
        <taxon>Hexapoda</taxon>
        <taxon>Insecta</taxon>
        <taxon>Pterygota</taxon>
        <taxon>Neoptera</taxon>
        <taxon>Endopterygota</taxon>
        <taxon>Lepidoptera</taxon>
        <taxon>Glossata</taxon>
        <taxon>Ditrysia</taxon>
        <taxon>Papilionoidea</taxon>
        <taxon>Pieridae</taxon>
        <taxon>Pierinae</taxon>
        <taxon>Pieris</taxon>
    </lineage>
</organism>
<gene>
    <name evidence="2" type="ORF">PMACD_LOCUS11945</name>
</gene>
<dbReference type="Proteomes" id="UP000663880">
    <property type="component" value="Unassembled WGS sequence"/>
</dbReference>
<comment type="caution">
    <text evidence="2">The sequence shown here is derived from an EMBL/GenBank/DDBJ whole genome shotgun (WGS) entry which is preliminary data.</text>
</comment>
<feature type="chain" id="PRO_5032531974" evidence="1">
    <location>
        <begin position="17"/>
        <end position="136"/>
    </location>
</feature>
<name>A0A821VJY7_9NEOP</name>